<dbReference type="Proteomes" id="UP000277326">
    <property type="component" value="Unassembled WGS sequence"/>
</dbReference>
<dbReference type="AlphaFoldDB" id="A0A3M0CVK5"/>
<reference evidence="3" key="3">
    <citation type="submission" date="2018-10" db="EMBL/GenBank/DDBJ databases">
        <authorList>
            <person name="Whitman W."/>
            <person name="Huntemann M."/>
            <person name="Clum A."/>
            <person name="Pillay M."/>
            <person name="Palaniappan K."/>
            <person name="Varghese N."/>
            <person name="Mikhailova N."/>
            <person name="Stamatis D."/>
            <person name="Reddy T."/>
            <person name="Daum C."/>
            <person name="Shapiro N."/>
            <person name="Ivanova N."/>
            <person name="Kyrpides N."/>
            <person name="Woyke T."/>
        </authorList>
    </citation>
    <scope>NUCLEOTIDE SEQUENCE</scope>
    <source>
        <strain evidence="3">CGMCC 1.10124</strain>
    </source>
</reference>
<evidence type="ECO:0000313" key="5">
    <source>
        <dbReference type="Proteomes" id="UP000282007"/>
    </source>
</evidence>
<evidence type="ECO:0000313" key="4">
    <source>
        <dbReference type="Proteomes" id="UP000277326"/>
    </source>
</evidence>
<dbReference type="GeneID" id="38472712"/>
<keyword evidence="1" id="KW-0812">Transmembrane</keyword>
<keyword evidence="1" id="KW-0472">Membrane</keyword>
<sequence length="81" mass="8804">MPSQFQEIVELLTRVQQLGIALALLIATIMLIYGGILWMRGTPDSQQKARRIIFNTFVGLIIVLMAGGLVEFVKGVLCGGA</sequence>
<protein>
    <submittedName>
        <fullName evidence="3">Uncharacterized protein</fullName>
    </submittedName>
</protein>
<organism evidence="3 4">
    <name type="scientific">Haloplanus aerogenes</name>
    <dbReference type="NCBI Taxonomy" id="660522"/>
    <lineage>
        <taxon>Archaea</taxon>
        <taxon>Methanobacteriati</taxon>
        <taxon>Methanobacteriota</taxon>
        <taxon>Stenosarchaea group</taxon>
        <taxon>Halobacteria</taxon>
        <taxon>Halobacteriales</taxon>
        <taxon>Haloferacaceae</taxon>
        <taxon>Haloplanus</taxon>
    </lineage>
</organism>
<accession>A0A3M0CVK5</accession>
<feature type="transmembrane region" description="Helical" evidence="1">
    <location>
        <begin position="52"/>
        <end position="73"/>
    </location>
</feature>
<evidence type="ECO:0000313" key="2">
    <source>
        <dbReference type="EMBL" id="AZH26687.1"/>
    </source>
</evidence>
<dbReference type="EMBL" id="REFS01000006">
    <property type="protein sequence ID" value="RMB12925.1"/>
    <property type="molecule type" value="Genomic_DNA"/>
</dbReference>
<dbReference type="Pfam" id="PF18895">
    <property type="entry name" value="T4SS_pilin"/>
    <property type="match status" value="1"/>
</dbReference>
<dbReference type="RefSeq" id="WP_121921645.1">
    <property type="nucleotide sequence ID" value="NZ_CP034145.1"/>
</dbReference>
<proteinExistence type="predicted"/>
<keyword evidence="1" id="KW-1133">Transmembrane helix</keyword>
<dbReference type="Proteomes" id="UP000282007">
    <property type="component" value="Chromosome"/>
</dbReference>
<dbReference type="EMBL" id="CP034145">
    <property type="protein sequence ID" value="AZH26687.1"/>
    <property type="molecule type" value="Genomic_DNA"/>
</dbReference>
<name>A0A3M0CVK5_9EURY</name>
<feature type="transmembrane region" description="Helical" evidence="1">
    <location>
        <begin position="20"/>
        <end position="40"/>
    </location>
</feature>
<reference evidence="2 5" key="2">
    <citation type="submission" date="2018-07" db="EMBL/GenBank/DDBJ databases">
        <title>Genome sequences of Haloplanus aerogenes JCM 16430T.</title>
        <authorList>
            <person name="Kim Y.B."/>
            <person name="Roh S.W."/>
        </authorList>
    </citation>
    <scope>NUCLEOTIDE SEQUENCE [LARGE SCALE GENOMIC DNA]</scope>
    <source>
        <strain evidence="2 5">JCM 16430</strain>
    </source>
</reference>
<dbReference type="KEGG" id="haer:DU502_15460"/>
<gene>
    <name evidence="3" type="ORF">ATH50_3081</name>
    <name evidence="2" type="ORF">DU502_15460</name>
</gene>
<dbReference type="InterPro" id="IPR043993">
    <property type="entry name" value="T4SS_pilin"/>
</dbReference>
<keyword evidence="5" id="KW-1185">Reference proteome</keyword>
<evidence type="ECO:0000313" key="3">
    <source>
        <dbReference type="EMBL" id="RMB12925.1"/>
    </source>
</evidence>
<evidence type="ECO:0000256" key="1">
    <source>
        <dbReference type="SAM" id="Phobius"/>
    </source>
</evidence>
<reference evidence="3 4" key="1">
    <citation type="journal article" date="2015" name="Stand. Genomic Sci.">
        <title>Genomic Encyclopedia of Bacterial and Archaeal Type Strains, Phase III: the genomes of soil and plant-associated and newly described type strains.</title>
        <authorList>
            <person name="Whitman W.B."/>
            <person name="Woyke T."/>
            <person name="Klenk H.P."/>
            <person name="Zhou Y."/>
            <person name="Lilburn T.G."/>
            <person name="Beck B.J."/>
            <person name="De Vos P."/>
            <person name="Vandamme P."/>
            <person name="Eisen J.A."/>
            <person name="Garrity G."/>
            <person name="Hugenholtz P."/>
            <person name="Kyrpides N.C."/>
        </authorList>
    </citation>
    <scope>NUCLEOTIDE SEQUENCE [LARGE SCALE GENOMIC DNA]</scope>
    <source>
        <strain evidence="3 4">CGMCC 1.10124</strain>
    </source>
</reference>